<dbReference type="GO" id="GO:0061630">
    <property type="term" value="F:ubiquitin protein ligase activity"/>
    <property type="evidence" value="ECO:0007669"/>
    <property type="project" value="TreeGrafter"/>
</dbReference>
<dbReference type="RefSeq" id="XP_022342552.1">
    <property type="nucleotide sequence ID" value="XM_022486844.1"/>
</dbReference>
<proteinExistence type="predicted"/>
<dbReference type="SUPFAM" id="SSF57845">
    <property type="entry name" value="B-box zinc-binding domain"/>
    <property type="match status" value="1"/>
</dbReference>
<feature type="repeat" description="NHL" evidence="3">
    <location>
        <begin position="438"/>
        <end position="479"/>
    </location>
</feature>
<accession>A0A8B8ERL2</accession>
<evidence type="ECO:0000313" key="6">
    <source>
        <dbReference type="Proteomes" id="UP000694844"/>
    </source>
</evidence>
<dbReference type="OrthoDB" id="6099347at2759"/>
<organism evidence="6 7">
    <name type="scientific">Crassostrea virginica</name>
    <name type="common">Eastern oyster</name>
    <dbReference type="NCBI Taxonomy" id="6565"/>
    <lineage>
        <taxon>Eukaryota</taxon>
        <taxon>Metazoa</taxon>
        <taxon>Spiralia</taxon>
        <taxon>Lophotrochozoa</taxon>
        <taxon>Mollusca</taxon>
        <taxon>Bivalvia</taxon>
        <taxon>Autobranchia</taxon>
        <taxon>Pteriomorphia</taxon>
        <taxon>Ostreida</taxon>
        <taxon>Ostreoidea</taxon>
        <taxon>Ostreidae</taxon>
        <taxon>Crassostrea</taxon>
    </lineage>
</organism>
<dbReference type="GO" id="GO:0008270">
    <property type="term" value="F:zinc ion binding"/>
    <property type="evidence" value="ECO:0007669"/>
    <property type="project" value="UniProtKB-KW"/>
</dbReference>
<dbReference type="PROSITE" id="PS51125">
    <property type="entry name" value="NHL"/>
    <property type="match status" value="1"/>
</dbReference>
<name>A0A8B8ERL2_CRAVI</name>
<keyword evidence="2" id="KW-0863">Zinc-finger</keyword>
<evidence type="ECO:0000256" key="4">
    <source>
        <dbReference type="SAM" id="Phobius"/>
    </source>
</evidence>
<evidence type="ECO:0000256" key="3">
    <source>
        <dbReference type="PROSITE-ProRule" id="PRU00504"/>
    </source>
</evidence>
<reference evidence="7" key="1">
    <citation type="submission" date="2025-08" db="UniProtKB">
        <authorList>
            <consortium name="RefSeq"/>
        </authorList>
    </citation>
    <scope>IDENTIFICATION</scope>
    <source>
        <tissue evidence="7">Whole sample</tissue>
    </source>
</reference>
<keyword evidence="2" id="KW-0479">Metal-binding</keyword>
<feature type="domain" description="B box-type" evidence="5">
    <location>
        <begin position="43"/>
        <end position="79"/>
    </location>
</feature>
<dbReference type="CDD" id="cd19756">
    <property type="entry name" value="Bbox2"/>
    <property type="match status" value="1"/>
</dbReference>
<dbReference type="Gene3D" id="2.120.10.30">
    <property type="entry name" value="TolB, C-terminal domain"/>
    <property type="match status" value="1"/>
</dbReference>
<feature type="transmembrane region" description="Helical" evidence="4">
    <location>
        <begin position="493"/>
        <end position="514"/>
    </location>
</feature>
<keyword evidence="4" id="KW-0472">Membrane</keyword>
<dbReference type="SUPFAM" id="SSF63829">
    <property type="entry name" value="Calcium-dependent phosphotriesterase"/>
    <property type="match status" value="1"/>
</dbReference>
<dbReference type="Pfam" id="PF00643">
    <property type="entry name" value="zf-B_box"/>
    <property type="match status" value="1"/>
</dbReference>
<keyword evidence="1" id="KW-0677">Repeat</keyword>
<dbReference type="InterPro" id="IPR050952">
    <property type="entry name" value="TRIM-NHL_E3_ligases"/>
</dbReference>
<dbReference type="PROSITE" id="PS50119">
    <property type="entry name" value="ZF_BBOX"/>
    <property type="match status" value="1"/>
</dbReference>
<keyword evidence="6" id="KW-1185">Reference proteome</keyword>
<dbReference type="AlphaFoldDB" id="A0A8B8ERL2"/>
<keyword evidence="4" id="KW-1133">Transmembrane helix</keyword>
<keyword evidence="4" id="KW-0812">Transmembrane</keyword>
<dbReference type="PANTHER" id="PTHR24104:SF25">
    <property type="entry name" value="PROTEIN LIN-41"/>
    <property type="match status" value="1"/>
</dbReference>
<sequence length="524" mass="59297">MDRATSRMSVRTTVSTSSRLSRGTYVSSRGTTFRGEPSYLKNCYIHHDEDLILMCKSCIKPICLICSNNDHQQHEVEALPKYVRHQRSVLQAKCRVIRESQLPKIREAISSINDATTRRVQVIKEQEHKLVMAVTQVAQKLMSKCRHLAKLQKTKITELKTHAADLKNFTEIVENNTGDFTDAELVTMVQKYNALVGKTKQLDCPEEANLLKFKKGEVKMEQLESMFGEIDTTDYDKKMLMKYRVEEPEDRFHVKEIGIFTNGSEAVTAVAPASPNTAWIYSDNSRQNTEVTTNGELRKVMELGAYSRDFFVEEDGSHVHACTDKTVRTVTPEKVNILFSTKPLIPLCVCKSSPGEMLLSLVDNLSNSRSRSSTRVVQRMTMSGQVTATFQYEDDGRTPLFTKPYRMTLSSQRDLIVADHTSSHSGRLCVLDLEGRVRFTYSGKGGKKDFKPNGVCCDAENNILVADSASHAVHILTQDGKFIRFLLTKKEGLVYPFSVAMFREVLWVGGYYGLVKVFKVRHIK</sequence>
<dbReference type="InterPro" id="IPR000315">
    <property type="entry name" value="Znf_B-box"/>
</dbReference>
<dbReference type="GeneID" id="111136184"/>
<dbReference type="GO" id="GO:0043161">
    <property type="term" value="P:proteasome-mediated ubiquitin-dependent protein catabolic process"/>
    <property type="evidence" value="ECO:0007669"/>
    <property type="project" value="TreeGrafter"/>
</dbReference>
<evidence type="ECO:0000313" key="7">
    <source>
        <dbReference type="RefSeq" id="XP_022342552.1"/>
    </source>
</evidence>
<gene>
    <name evidence="7" type="primary">LOC111136184</name>
</gene>
<dbReference type="InterPro" id="IPR011042">
    <property type="entry name" value="6-blade_b-propeller_TolB-like"/>
</dbReference>
<keyword evidence="2" id="KW-0862">Zinc</keyword>
<dbReference type="PANTHER" id="PTHR24104">
    <property type="entry name" value="E3 UBIQUITIN-PROTEIN LIGASE NHLRC1-RELATED"/>
    <property type="match status" value="1"/>
</dbReference>
<dbReference type="Proteomes" id="UP000694844">
    <property type="component" value="Chromosome 5"/>
</dbReference>
<evidence type="ECO:0000259" key="5">
    <source>
        <dbReference type="PROSITE" id="PS50119"/>
    </source>
</evidence>
<dbReference type="GO" id="GO:0000209">
    <property type="term" value="P:protein polyubiquitination"/>
    <property type="evidence" value="ECO:0007669"/>
    <property type="project" value="TreeGrafter"/>
</dbReference>
<dbReference type="Gene3D" id="3.30.160.60">
    <property type="entry name" value="Classic Zinc Finger"/>
    <property type="match status" value="1"/>
</dbReference>
<dbReference type="InterPro" id="IPR001258">
    <property type="entry name" value="NHL_repeat"/>
</dbReference>
<protein>
    <submittedName>
        <fullName evidence="7">Uncharacterized protein LOC111136184</fullName>
    </submittedName>
</protein>
<dbReference type="KEGG" id="cvn:111136184"/>
<evidence type="ECO:0000256" key="2">
    <source>
        <dbReference type="PROSITE-ProRule" id="PRU00024"/>
    </source>
</evidence>
<evidence type="ECO:0000256" key="1">
    <source>
        <dbReference type="ARBA" id="ARBA00022737"/>
    </source>
</evidence>